<evidence type="ECO:0000256" key="2">
    <source>
        <dbReference type="ARBA" id="ARBA00005046"/>
    </source>
</evidence>
<dbReference type="Proteomes" id="UP000466307">
    <property type="component" value="Unassembled WGS sequence"/>
</dbReference>
<evidence type="ECO:0000313" key="8">
    <source>
        <dbReference type="Proteomes" id="UP000466307"/>
    </source>
</evidence>
<dbReference type="RefSeq" id="WP_082366144.1">
    <property type="nucleotide sequence ID" value="NZ_JAADZU010000085.1"/>
</dbReference>
<keyword evidence="4" id="KW-0501">Molybdenum cofactor biosynthesis</keyword>
<dbReference type="GO" id="GO:0061799">
    <property type="term" value="F:cyclic pyranopterin monophosphate synthase activity"/>
    <property type="evidence" value="ECO:0007669"/>
    <property type="project" value="UniProtKB-EC"/>
</dbReference>
<dbReference type="UniPathway" id="UPA00344"/>
<evidence type="ECO:0000313" key="7">
    <source>
        <dbReference type="EMBL" id="NDK91828.1"/>
    </source>
</evidence>
<dbReference type="PANTHER" id="PTHR22960">
    <property type="entry name" value="MOLYBDOPTERIN COFACTOR SYNTHESIS PROTEIN A"/>
    <property type="match status" value="1"/>
</dbReference>
<dbReference type="Gene3D" id="3.30.70.640">
    <property type="entry name" value="Molybdopterin cofactor biosynthesis C (MoaC) domain"/>
    <property type="match status" value="1"/>
</dbReference>
<dbReference type="NCBIfam" id="TIGR00581">
    <property type="entry name" value="moaC"/>
    <property type="match status" value="1"/>
</dbReference>
<comment type="catalytic activity">
    <reaction evidence="1">
        <text>(8S)-3',8-cyclo-7,8-dihydroguanosine 5'-triphosphate = cyclic pyranopterin phosphate + diphosphate</text>
        <dbReference type="Rhea" id="RHEA:49580"/>
        <dbReference type="ChEBI" id="CHEBI:33019"/>
        <dbReference type="ChEBI" id="CHEBI:59648"/>
        <dbReference type="ChEBI" id="CHEBI:131766"/>
        <dbReference type="EC" id="4.6.1.17"/>
    </reaction>
</comment>
<comment type="pathway">
    <text evidence="2">Cofactor biosynthesis; molybdopterin biosynthesis.</text>
</comment>
<evidence type="ECO:0000256" key="1">
    <source>
        <dbReference type="ARBA" id="ARBA00001637"/>
    </source>
</evidence>
<dbReference type="InterPro" id="IPR023045">
    <property type="entry name" value="MoaC"/>
</dbReference>
<feature type="domain" description="Molybdopterin cofactor biosynthesis C (MoaC)" evidence="6">
    <location>
        <begin position="1"/>
        <end position="134"/>
    </location>
</feature>
<keyword evidence="8" id="KW-1185">Reference proteome</keyword>
<evidence type="ECO:0000256" key="3">
    <source>
        <dbReference type="ARBA" id="ARBA00012575"/>
    </source>
</evidence>
<dbReference type="CDD" id="cd01420">
    <property type="entry name" value="MoaC_PE"/>
    <property type="match status" value="1"/>
</dbReference>
<comment type="caution">
    <text evidence="7">The sequence shown here is derived from an EMBL/GenBank/DDBJ whole genome shotgun (WGS) entry which is preliminary data.</text>
</comment>
<dbReference type="NCBIfam" id="NF006870">
    <property type="entry name" value="PRK09364.1"/>
    <property type="match status" value="1"/>
</dbReference>
<dbReference type="InterPro" id="IPR047594">
    <property type="entry name" value="MoaC_bact/euk"/>
</dbReference>
<dbReference type="EC" id="4.6.1.17" evidence="3"/>
<dbReference type="InterPro" id="IPR002820">
    <property type="entry name" value="Mopterin_CF_biosynth-C_dom"/>
</dbReference>
<dbReference type="InterPro" id="IPR050105">
    <property type="entry name" value="MoCo_biosynth_MoaA/MoaC"/>
</dbReference>
<accession>A0A7K3LU61</accession>
<keyword evidence="5 7" id="KW-0456">Lyase</keyword>
<proteinExistence type="predicted"/>
<name>A0A7K3LU61_9ACTN</name>
<organism evidence="7 8">
    <name type="scientific">Gordonia desulfuricans</name>
    <dbReference type="NCBI Taxonomy" id="89051"/>
    <lineage>
        <taxon>Bacteria</taxon>
        <taxon>Bacillati</taxon>
        <taxon>Actinomycetota</taxon>
        <taxon>Actinomycetes</taxon>
        <taxon>Mycobacteriales</taxon>
        <taxon>Gordoniaceae</taxon>
        <taxon>Gordonia</taxon>
    </lineage>
</organism>
<dbReference type="Pfam" id="PF01967">
    <property type="entry name" value="MoaC"/>
    <property type="match status" value="1"/>
</dbReference>
<reference evidence="7 8" key="1">
    <citation type="submission" date="2020-01" db="EMBL/GenBank/DDBJ databases">
        <title>Investigation of new actinobacteria for the biodesulphurisation of diesel fuel.</title>
        <authorList>
            <person name="Athi Narayanan S.M."/>
        </authorList>
    </citation>
    <scope>NUCLEOTIDE SEQUENCE [LARGE SCALE GENOMIC DNA]</scope>
    <source>
        <strain evidence="7 8">213E</strain>
    </source>
</reference>
<dbReference type="SUPFAM" id="SSF55040">
    <property type="entry name" value="Molybdenum cofactor biosynthesis protein C, MoaC"/>
    <property type="match status" value="1"/>
</dbReference>
<evidence type="ECO:0000259" key="6">
    <source>
        <dbReference type="Pfam" id="PF01967"/>
    </source>
</evidence>
<dbReference type="AlphaFoldDB" id="A0A7K3LU61"/>
<dbReference type="InterPro" id="IPR036522">
    <property type="entry name" value="MoaC_sf"/>
</dbReference>
<gene>
    <name evidence="7" type="primary">moaC</name>
    <name evidence="7" type="ORF">GYA93_19960</name>
</gene>
<evidence type="ECO:0000256" key="5">
    <source>
        <dbReference type="ARBA" id="ARBA00023239"/>
    </source>
</evidence>
<dbReference type="GO" id="GO:0006777">
    <property type="term" value="P:Mo-molybdopterin cofactor biosynthetic process"/>
    <property type="evidence" value="ECO:0007669"/>
    <property type="project" value="UniProtKB-KW"/>
</dbReference>
<protein>
    <recommendedName>
        <fullName evidence="3">cyclic pyranopterin monophosphate synthase</fullName>
        <ecNumber evidence="3">4.6.1.17</ecNumber>
    </recommendedName>
</protein>
<dbReference type="EMBL" id="JAADZU010000085">
    <property type="protein sequence ID" value="NDK91828.1"/>
    <property type="molecule type" value="Genomic_DNA"/>
</dbReference>
<sequence>MVDVGDKSVTRRRAVASGTFRTTARVIELLTSASLPKGDVLATARIAGIMAAKRTDALIPLCHQLSLASVDVDFEVGTDSIDVTATVTTAGQTGVEMEALTAVSVAGLTLHDMVKAVDRRASMDGVRLLEKSGGRSGHWIRDEDPDR</sequence>
<evidence type="ECO:0000256" key="4">
    <source>
        <dbReference type="ARBA" id="ARBA00023150"/>
    </source>
</evidence>